<organism evidence="8">
    <name type="scientific">Caldilineaceae bacterium SB0675_bin_29</name>
    <dbReference type="NCBI Taxonomy" id="2605266"/>
    <lineage>
        <taxon>Bacteria</taxon>
        <taxon>Bacillati</taxon>
        <taxon>Chloroflexota</taxon>
        <taxon>Caldilineae</taxon>
        <taxon>Caldilineales</taxon>
        <taxon>Caldilineaceae</taxon>
    </lineage>
</organism>
<evidence type="ECO:0000256" key="5">
    <source>
        <dbReference type="ARBA" id="ARBA00023136"/>
    </source>
</evidence>
<proteinExistence type="predicted"/>
<evidence type="ECO:0000313" key="8">
    <source>
        <dbReference type="EMBL" id="MYH63253.1"/>
    </source>
</evidence>
<name>A0A6B1G1C3_9CHLR</name>
<evidence type="ECO:0000259" key="7">
    <source>
        <dbReference type="Pfam" id="PF04024"/>
    </source>
</evidence>
<dbReference type="EMBL" id="VYDA01000579">
    <property type="protein sequence ID" value="MYH63253.1"/>
    <property type="molecule type" value="Genomic_DNA"/>
</dbReference>
<feature type="transmembrane region" description="Helical" evidence="6">
    <location>
        <begin position="26"/>
        <end position="50"/>
    </location>
</feature>
<dbReference type="PANTHER" id="PTHR33885">
    <property type="entry name" value="PHAGE SHOCK PROTEIN C"/>
    <property type="match status" value="1"/>
</dbReference>
<dbReference type="Pfam" id="PF04024">
    <property type="entry name" value="PspC"/>
    <property type="match status" value="1"/>
</dbReference>
<dbReference type="InterPro" id="IPR007168">
    <property type="entry name" value="Phageshock_PspC_N"/>
</dbReference>
<evidence type="ECO:0000256" key="2">
    <source>
        <dbReference type="ARBA" id="ARBA00022475"/>
    </source>
</evidence>
<keyword evidence="3 6" id="KW-0812">Transmembrane</keyword>
<dbReference type="PANTHER" id="PTHR33885:SF3">
    <property type="entry name" value="PHAGE SHOCK PROTEIN C"/>
    <property type="match status" value="1"/>
</dbReference>
<gene>
    <name evidence="8" type="ORF">F4148_16355</name>
</gene>
<keyword evidence="4 6" id="KW-1133">Transmembrane helix</keyword>
<protein>
    <submittedName>
        <fullName evidence="8">PspC domain-containing protein</fullName>
    </submittedName>
</protein>
<accession>A0A6B1G1C3</accession>
<comment type="subcellular location">
    <subcellularLocation>
        <location evidence="1">Cell membrane</location>
        <topology evidence="1">Single-pass membrane protein</topology>
    </subcellularLocation>
</comment>
<evidence type="ECO:0000256" key="4">
    <source>
        <dbReference type="ARBA" id="ARBA00022989"/>
    </source>
</evidence>
<comment type="caution">
    <text evidence="8">The sequence shown here is derived from an EMBL/GenBank/DDBJ whole genome shotgun (WGS) entry which is preliminary data.</text>
</comment>
<reference evidence="8" key="1">
    <citation type="submission" date="2019-09" db="EMBL/GenBank/DDBJ databases">
        <title>Characterisation of the sponge microbiome using genome-centric metagenomics.</title>
        <authorList>
            <person name="Engelberts J.P."/>
            <person name="Robbins S.J."/>
            <person name="De Goeij J.M."/>
            <person name="Aranda M."/>
            <person name="Bell S.C."/>
            <person name="Webster N.S."/>
        </authorList>
    </citation>
    <scope>NUCLEOTIDE SEQUENCE</scope>
    <source>
        <strain evidence="8">SB0675_bin_29</strain>
    </source>
</reference>
<keyword evidence="2" id="KW-1003">Cell membrane</keyword>
<keyword evidence="5 6" id="KW-0472">Membrane</keyword>
<sequence>REERMFFGVCGGIGKAIGLDANLVRLIWVAFAIGSVGTGVLVYVLTGLLLPEEEGRTEPVRIREPQDVTVIDGTVG</sequence>
<feature type="domain" description="Phage shock protein PspC N-terminal" evidence="7">
    <location>
        <begin position="1"/>
        <end position="53"/>
    </location>
</feature>
<evidence type="ECO:0000256" key="6">
    <source>
        <dbReference type="SAM" id="Phobius"/>
    </source>
</evidence>
<dbReference type="AlphaFoldDB" id="A0A6B1G1C3"/>
<evidence type="ECO:0000256" key="1">
    <source>
        <dbReference type="ARBA" id="ARBA00004162"/>
    </source>
</evidence>
<dbReference type="InterPro" id="IPR052027">
    <property type="entry name" value="PspC"/>
</dbReference>
<dbReference type="GO" id="GO:0005886">
    <property type="term" value="C:plasma membrane"/>
    <property type="evidence" value="ECO:0007669"/>
    <property type="project" value="UniProtKB-SubCell"/>
</dbReference>
<feature type="non-terminal residue" evidence="8">
    <location>
        <position position="1"/>
    </location>
</feature>
<evidence type="ECO:0000256" key="3">
    <source>
        <dbReference type="ARBA" id="ARBA00022692"/>
    </source>
</evidence>